<proteinExistence type="predicted"/>
<protein>
    <submittedName>
        <fullName evidence="4">AAA family ATPase</fullName>
    </submittedName>
</protein>
<dbReference type="InterPro" id="IPR038729">
    <property type="entry name" value="Rad50/SbcC_AAA"/>
</dbReference>
<dbReference type="GO" id="GO:0006302">
    <property type="term" value="P:double-strand break repair"/>
    <property type="evidence" value="ECO:0007669"/>
    <property type="project" value="InterPro"/>
</dbReference>
<dbReference type="PANTHER" id="PTHR32114:SF2">
    <property type="entry name" value="ABC TRANSPORTER ABCH.3"/>
    <property type="match status" value="1"/>
</dbReference>
<sequence length="1235" mass="136067">MQILAIRGSNLASLAGSFEVSFSTGVLADAGIFAITGPTGAGKSTLLDAISLALFDTIPRLESAPKTGQITHDEIGPQDPRAILRHGAGHGFAELDFIGRDGRSYRSRWTVRRARERADGKLQASTLDLECLDTGERLGGKKTETKAEILRLVGLNAQQFGRAVVLAQGEFEAFIKADGDERAQLLEKLTGADIYSRVGRLAFEKARDVRAGCDSLERQIAAMNGLDSEARNLLEAERQAAQAFHDEKLAIYTQLQDARNWHDRLADLKSKRDEAIHGCEVARQACESAAPRLAALKRHKQALTHLGAWERLRDTEERVRQAEAAALQAQQTEQNATDALIIAENGLETAQQALNAARCSQRDASPDIQAARAVDMELTHVFSGLELSEKNLQNQIDKSENLQKILTEITQAVRESQFKKNELSAWLDEKSELAKLIPFEAELMSDLKGHKRLLEQLSGLADEERQARLQYTEVAIKAQHAKVEFDDAARALQSAEGTTARAEANAPHPEKSERLASGIRALENLQRKNQEVQRLHGDLTAAEAAYAKTVEDIQRLTTEQTHYSTEFAQLDKQLPILSAILKEAKRSEEHCRNTTSDAAALMRAALVDGEACPVCGATEHHLDALDVILDGAVEKAQRRTTEATTALEAARERVTVLRTWGDSAQAQLSRLHEQQNNQGKAKEAYREQWQVSVTQLALDCKGCGLSNDQSGPELADEAETCLTALGQEQAAFNAKMLELDTVRKAERVARVHCDMARQSYEAAEGEYRATESKLKDAEHKLLQQEEERKRLEELLDARLFRTVAWRDLSGDPAVWLSENLAEWRSKNEAHIQMERDWPSLTAKHARAESDVYAAREVLADIKVEWQTKHDVHQALVRKRSGLLDGQSVESVVEKIDGAVREAEEALQKALETRNTASECAVGARTRCEGAVTLLEGVQKELFQLSESFESRLVLEGCSRADISEAQARGPEYAAAEEKALSELNKAYSDACATLKPRESDYAQHEASRQAAFDIADLEQQLVSAKTTVADAKTALTRLEARVLQDDETRLQTAELRAQLDAKRADGHVWEQLGDILGDAQGKRFRNFAQSLTLDHLLDFANERLADLKPRYSLQRAPAGEMLIEVIDNDMGGLVRGLQNLSGGERFLASLALALGLSEMSTGRGIRIESLFIDEGFGALDSASLGQAIAVLEHLQAQGRRVGVISHVEELKERIPVKVEVTPVSGGKSQIAIVVD</sequence>
<organism evidence="4 5">
    <name type="scientific">Gluconobacter thailandicus</name>
    <dbReference type="NCBI Taxonomy" id="257438"/>
    <lineage>
        <taxon>Bacteria</taxon>
        <taxon>Pseudomonadati</taxon>
        <taxon>Pseudomonadota</taxon>
        <taxon>Alphaproteobacteria</taxon>
        <taxon>Acetobacterales</taxon>
        <taxon>Acetobacteraceae</taxon>
        <taxon>Gluconobacter</taxon>
    </lineage>
</organism>
<dbReference type="SUPFAM" id="SSF52540">
    <property type="entry name" value="P-loop containing nucleoside triphosphate hydrolases"/>
    <property type="match status" value="1"/>
</dbReference>
<feature type="coiled-coil region" evidence="1">
    <location>
        <begin position="515"/>
        <end position="559"/>
    </location>
</feature>
<dbReference type="Gene3D" id="3.40.50.300">
    <property type="entry name" value="P-loop containing nucleotide triphosphate hydrolases"/>
    <property type="match status" value="2"/>
</dbReference>
<reference evidence="4 5" key="1">
    <citation type="submission" date="2019-08" db="EMBL/GenBank/DDBJ databases">
        <title>Gluconobacter frateurii HD924 genome.</title>
        <authorList>
            <person name="Liu Y."/>
            <person name="Zhang P."/>
        </authorList>
    </citation>
    <scope>NUCLEOTIDE SEQUENCE [LARGE SCALE GENOMIC DNA]</scope>
    <source>
        <strain evidence="4 5">HD924</strain>
    </source>
</reference>
<dbReference type="Proteomes" id="UP000323560">
    <property type="component" value="Chromosome"/>
</dbReference>
<evidence type="ECO:0000313" key="5">
    <source>
        <dbReference type="Proteomes" id="UP000323560"/>
    </source>
</evidence>
<dbReference type="InterPro" id="IPR027417">
    <property type="entry name" value="P-loop_NTPase"/>
</dbReference>
<dbReference type="Pfam" id="PF13558">
    <property type="entry name" value="SbcC_Walker_B"/>
    <property type="match status" value="1"/>
</dbReference>
<feature type="domain" description="Rad50/SbcC-type AAA" evidence="3">
    <location>
        <begin position="9"/>
        <end position="226"/>
    </location>
</feature>
<keyword evidence="1" id="KW-0175">Coiled coil</keyword>
<dbReference type="EMBL" id="CP043043">
    <property type="protein sequence ID" value="QEH97151.1"/>
    <property type="molecule type" value="Genomic_DNA"/>
</dbReference>
<feature type="coiled-coil region" evidence="1">
    <location>
        <begin position="753"/>
        <end position="794"/>
    </location>
</feature>
<feature type="coiled-coil region" evidence="1">
    <location>
        <begin position="1014"/>
        <end position="1041"/>
    </location>
</feature>
<accession>A0AAP9ETK5</accession>
<dbReference type="AlphaFoldDB" id="A0AAP9ETK5"/>
<evidence type="ECO:0000256" key="1">
    <source>
        <dbReference type="SAM" id="Coils"/>
    </source>
</evidence>
<gene>
    <name evidence="4" type="ORF">FXF46_13520</name>
</gene>
<evidence type="ECO:0000256" key="2">
    <source>
        <dbReference type="SAM" id="MobiDB-lite"/>
    </source>
</evidence>
<evidence type="ECO:0000313" key="4">
    <source>
        <dbReference type="EMBL" id="QEH97151.1"/>
    </source>
</evidence>
<dbReference type="Pfam" id="PF13476">
    <property type="entry name" value="AAA_23"/>
    <property type="match status" value="1"/>
</dbReference>
<dbReference type="KEGG" id="gti:FXF46_13520"/>
<dbReference type="PANTHER" id="PTHR32114">
    <property type="entry name" value="ABC TRANSPORTER ABCH.3"/>
    <property type="match status" value="1"/>
</dbReference>
<dbReference type="RefSeq" id="WP_148620845.1">
    <property type="nucleotide sequence ID" value="NZ_CP043043.1"/>
</dbReference>
<evidence type="ECO:0000259" key="3">
    <source>
        <dbReference type="Pfam" id="PF13476"/>
    </source>
</evidence>
<name>A0AAP9ETK5_GLUTH</name>
<dbReference type="GO" id="GO:0016887">
    <property type="term" value="F:ATP hydrolysis activity"/>
    <property type="evidence" value="ECO:0007669"/>
    <property type="project" value="InterPro"/>
</dbReference>
<feature type="region of interest" description="Disordered" evidence="2">
    <location>
        <begin position="494"/>
        <end position="513"/>
    </location>
</feature>